<dbReference type="RefSeq" id="WP_184744772.1">
    <property type="nucleotide sequence ID" value="NZ_JACHGJ010000002.1"/>
</dbReference>
<dbReference type="AlphaFoldDB" id="A0A841RAN1"/>
<comment type="caution">
    <text evidence="2">The sequence shown here is derived from an EMBL/GenBank/DDBJ whole genome shotgun (WGS) entry which is preliminary data.</text>
</comment>
<accession>A0A841RAN1</accession>
<evidence type="ECO:0000256" key="1">
    <source>
        <dbReference type="SAM" id="Phobius"/>
    </source>
</evidence>
<protein>
    <recommendedName>
        <fullName evidence="4">Inner membrane protein</fullName>
    </recommendedName>
</protein>
<keyword evidence="1" id="KW-0812">Transmembrane</keyword>
<organism evidence="2 3">
    <name type="scientific">Spirochaeta isovalerica</name>
    <dbReference type="NCBI Taxonomy" id="150"/>
    <lineage>
        <taxon>Bacteria</taxon>
        <taxon>Pseudomonadati</taxon>
        <taxon>Spirochaetota</taxon>
        <taxon>Spirochaetia</taxon>
        <taxon>Spirochaetales</taxon>
        <taxon>Spirochaetaceae</taxon>
        <taxon>Spirochaeta</taxon>
    </lineage>
</organism>
<dbReference type="Proteomes" id="UP000587760">
    <property type="component" value="Unassembled WGS sequence"/>
</dbReference>
<sequence length="208" mass="24213">MDFITLFGTVASVIIAISLTMKNLKTLRIVNFVGAVMFSVYGAFIGALPVIIVNAIIALIDIYFYIPLVKNKEKFDFILNSSETKYYSELFLKHYKKDILRFFPDFSEDMLKELNSAYILRDMVPALLLLFKDTEGEDIEILMDYATPQFRDFKSSSYFFDYAVHHLDIDKSEKKFFKVRSAVDAHDKYLVKMGFERIGESEYFRKAI</sequence>
<proteinExistence type="predicted"/>
<dbReference type="EMBL" id="JACHGJ010000002">
    <property type="protein sequence ID" value="MBB6479492.1"/>
    <property type="molecule type" value="Genomic_DNA"/>
</dbReference>
<keyword evidence="1" id="KW-1133">Transmembrane helix</keyword>
<evidence type="ECO:0008006" key="4">
    <source>
        <dbReference type="Google" id="ProtNLM"/>
    </source>
</evidence>
<keyword evidence="1" id="KW-0472">Membrane</keyword>
<evidence type="ECO:0000313" key="3">
    <source>
        <dbReference type="Proteomes" id="UP000587760"/>
    </source>
</evidence>
<reference evidence="2 3" key="1">
    <citation type="submission" date="2020-08" db="EMBL/GenBank/DDBJ databases">
        <title>Genomic Encyclopedia of Type Strains, Phase IV (KMG-IV): sequencing the most valuable type-strain genomes for metagenomic binning, comparative biology and taxonomic classification.</title>
        <authorList>
            <person name="Goeker M."/>
        </authorList>
    </citation>
    <scope>NUCLEOTIDE SEQUENCE [LARGE SCALE GENOMIC DNA]</scope>
    <source>
        <strain evidence="2 3">DSM 2461</strain>
    </source>
</reference>
<name>A0A841RAN1_9SPIO</name>
<feature type="transmembrane region" description="Helical" evidence="1">
    <location>
        <begin position="40"/>
        <end position="66"/>
    </location>
</feature>
<keyword evidence="3" id="KW-1185">Reference proteome</keyword>
<gene>
    <name evidence="2" type="ORF">HNR50_001150</name>
</gene>
<evidence type="ECO:0000313" key="2">
    <source>
        <dbReference type="EMBL" id="MBB6479492.1"/>
    </source>
</evidence>